<evidence type="ECO:0000313" key="2">
    <source>
        <dbReference type="Proteomes" id="UP000821845"/>
    </source>
</evidence>
<name>A0ACB7TD17_HYAAI</name>
<organism evidence="1 2">
    <name type="scientific">Hyalomma asiaticum</name>
    <name type="common">Tick</name>
    <dbReference type="NCBI Taxonomy" id="266040"/>
    <lineage>
        <taxon>Eukaryota</taxon>
        <taxon>Metazoa</taxon>
        <taxon>Ecdysozoa</taxon>
        <taxon>Arthropoda</taxon>
        <taxon>Chelicerata</taxon>
        <taxon>Arachnida</taxon>
        <taxon>Acari</taxon>
        <taxon>Parasitiformes</taxon>
        <taxon>Ixodida</taxon>
        <taxon>Ixodoidea</taxon>
        <taxon>Ixodidae</taxon>
        <taxon>Hyalomminae</taxon>
        <taxon>Hyalomma</taxon>
    </lineage>
</organism>
<protein>
    <submittedName>
        <fullName evidence="1">Uncharacterized protein</fullName>
    </submittedName>
</protein>
<accession>A0ACB7TD17</accession>
<sequence length="227" mass="25012">MRAHNKTKLSLAQQPHDWHTSYCRAPLARAARRKACVLSGEETFKATPNKRSHSQRTLRATFLYVRDALQCESPTVFAEDKVVRSVDWYDAKRAPQSFSSSEANEWTIAFRLGQDRAGPNRKQALQGARIAAVLTCGVPSVAGRCRAAAAARSPGGERSGARAWWEPFAGTLTQRSARRSKRNWFTLASVRAPRGLGVVPPEGERGRPVCDRPHGASPRALSLLLIL</sequence>
<dbReference type="EMBL" id="CM023481">
    <property type="protein sequence ID" value="KAH6945422.1"/>
    <property type="molecule type" value="Genomic_DNA"/>
</dbReference>
<proteinExistence type="predicted"/>
<reference evidence="1" key="1">
    <citation type="submission" date="2020-05" db="EMBL/GenBank/DDBJ databases">
        <title>Large-scale comparative analyses of tick genomes elucidate their genetic diversity and vector capacities.</title>
        <authorList>
            <person name="Jia N."/>
            <person name="Wang J."/>
            <person name="Shi W."/>
            <person name="Du L."/>
            <person name="Sun Y."/>
            <person name="Zhan W."/>
            <person name="Jiang J."/>
            <person name="Wang Q."/>
            <person name="Zhang B."/>
            <person name="Ji P."/>
            <person name="Sakyi L.B."/>
            <person name="Cui X."/>
            <person name="Yuan T."/>
            <person name="Jiang B."/>
            <person name="Yang W."/>
            <person name="Lam T.T.-Y."/>
            <person name="Chang Q."/>
            <person name="Ding S."/>
            <person name="Wang X."/>
            <person name="Zhu J."/>
            <person name="Ruan X."/>
            <person name="Zhao L."/>
            <person name="Wei J."/>
            <person name="Que T."/>
            <person name="Du C."/>
            <person name="Cheng J."/>
            <person name="Dai P."/>
            <person name="Han X."/>
            <person name="Huang E."/>
            <person name="Gao Y."/>
            <person name="Liu J."/>
            <person name="Shao H."/>
            <person name="Ye R."/>
            <person name="Li L."/>
            <person name="Wei W."/>
            <person name="Wang X."/>
            <person name="Wang C."/>
            <person name="Yang T."/>
            <person name="Huo Q."/>
            <person name="Li W."/>
            <person name="Guo W."/>
            <person name="Chen H."/>
            <person name="Zhou L."/>
            <person name="Ni X."/>
            <person name="Tian J."/>
            <person name="Zhou Y."/>
            <person name="Sheng Y."/>
            <person name="Liu T."/>
            <person name="Pan Y."/>
            <person name="Xia L."/>
            <person name="Li J."/>
            <person name="Zhao F."/>
            <person name="Cao W."/>
        </authorList>
    </citation>
    <scope>NUCLEOTIDE SEQUENCE</scope>
    <source>
        <strain evidence="1">Hyas-2018</strain>
    </source>
</reference>
<gene>
    <name evidence="1" type="ORF">HPB50_008379</name>
</gene>
<keyword evidence="2" id="KW-1185">Reference proteome</keyword>
<dbReference type="Proteomes" id="UP000821845">
    <property type="component" value="Chromosome 1"/>
</dbReference>
<comment type="caution">
    <text evidence="1">The sequence shown here is derived from an EMBL/GenBank/DDBJ whole genome shotgun (WGS) entry which is preliminary data.</text>
</comment>
<evidence type="ECO:0000313" key="1">
    <source>
        <dbReference type="EMBL" id="KAH6945422.1"/>
    </source>
</evidence>